<gene>
    <name evidence="4" type="ORF">D0Y65_043906</name>
</gene>
<dbReference type="GO" id="GO:0006520">
    <property type="term" value="P:amino acid metabolic process"/>
    <property type="evidence" value="ECO:0007669"/>
    <property type="project" value="TreeGrafter"/>
</dbReference>
<feature type="domain" description="Alliinase C-terminal" evidence="3">
    <location>
        <begin position="10"/>
        <end position="149"/>
    </location>
</feature>
<dbReference type="EMBL" id="QZWG01000016">
    <property type="protein sequence ID" value="RZB61384.1"/>
    <property type="molecule type" value="Genomic_DNA"/>
</dbReference>
<proteinExistence type="predicted"/>
<dbReference type="InterPro" id="IPR015424">
    <property type="entry name" value="PyrdxlP-dep_Trfase"/>
</dbReference>
<evidence type="ECO:0000313" key="5">
    <source>
        <dbReference type="Proteomes" id="UP000289340"/>
    </source>
</evidence>
<feature type="domain" description="Alliinase C-terminal" evidence="3">
    <location>
        <begin position="150"/>
        <end position="205"/>
    </location>
</feature>
<dbReference type="Gene3D" id="3.40.640.10">
    <property type="entry name" value="Type I PLP-dependent aspartate aminotransferase-like (Major domain)"/>
    <property type="match status" value="1"/>
</dbReference>
<evidence type="ECO:0000256" key="2">
    <source>
        <dbReference type="ARBA" id="ARBA00022898"/>
    </source>
</evidence>
<protein>
    <submittedName>
        <fullName evidence="4">Tryptophan aminotransferase-related protein 3</fullName>
    </submittedName>
</protein>
<comment type="caution">
    <text evidence="4">The sequence shown here is derived from an EMBL/GenBank/DDBJ whole genome shotgun (WGS) entry which is preliminary data.</text>
</comment>
<accession>A0A445GJI4</accession>
<dbReference type="GO" id="GO:0016846">
    <property type="term" value="F:carbon-sulfur lyase activity"/>
    <property type="evidence" value="ECO:0007669"/>
    <property type="project" value="InterPro"/>
</dbReference>
<keyword evidence="5" id="KW-1185">Reference proteome</keyword>
<evidence type="ECO:0000259" key="3">
    <source>
        <dbReference type="Pfam" id="PF04864"/>
    </source>
</evidence>
<dbReference type="InterPro" id="IPR050478">
    <property type="entry name" value="Ethylene_sulfur-biosynth"/>
</dbReference>
<evidence type="ECO:0000256" key="1">
    <source>
        <dbReference type="ARBA" id="ARBA00011738"/>
    </source>
</evidence>
<dbReference type="Proteomes" id="UP000289340">
    <property type="component" value="Chromosome 16"/>
</dbReference>
<keyword evidence="4" id="KW-0808">Transferase</keyword>
<evidence type="ECO:0000313" key="4">
    <source>
        <dbReference type="EMBL" id="RZB61384.1"/>
    </source>
</evidence>
<dbReference type="Pfam" id="PF04864">
    <property type="entry name" value="Alliinase_C"/>
    <property type="match status" value="2"/>
</dbReference>
<reference evidence="4 5" key="1">
    <citation type="submission" date="2018-09" db="EMBL/GenBank/DDBJ databases">
        <title>A high-quality reference genome of wild soybean provides a powerful tool to mine soybean genomes.</title>
        <authorList>
            <person name="Xie M."/>
            <person name="Chung C.Y.L."/>
            <person name="Li M.-W."/>
            <person name="Wong F.-L."/>
            <person name="Chan T.-F."/>
            <person name="Lam H.-M."/>
        </authorList>
    </citation>
    <scope>NUCLEOTIDE SEQUENCE [LARGE SCALE GENOMIC DNA]</scope>
    <source>
        <strain evidence="5">cv. W05</strain>
        <tissue evidence="4">Hypocotyl of etiolated seedlings</tissue>
    </source>
</reference>
<keyword evidence="4" id="KW-0032">Aminotransferase</keyword>
<dbReference type="InterPro" id="IPR006948">
    <property type="entry name" value="Alliinase_C"/>
</dbReference>
<name>A0A445GJI4_GLYSO</name>
<comment type="subunit">
    <text evidence="1">Homodimer.</text>
</comment>
<dbReference type="SUPFAM" id="SSF53383">
    <property type="entry name" value="PLP-dependent transferases"/>
    <property type="match status" value="2"/>
</dbReference>
<keyword evidence="2" id="KW-0663">Pyridoxal phosphate</keyword>
<dbReference type="PANTHER" id="PTHR43795">
    <property type="entry name" value="BIFUNCTIONAL ASPARTATE AMINOTRANSFERASE AND GLUTAMATE/ASPARTATE-PREPHENATE AMINOTRANSFERASE-RELATED"/>
    <property type="match status" value="1"/>
</dbReference>
<dbReference type="PANTHER" id="PTHR43795:SF20">
    <property type="entry name" value="TRYPTOPHAN AMINOTRANSFERASE-RELATED PROTEIN 3"/>
    <property type="match status" value="1"/>
</dbReference>
<organism evidence="4 5">
    <name type="scientific">Glycine soja</name>
    <name type="common">Wild soybean</name>
    <dbReference type="NCBI Taxonomy" id="3848"/>
    <lineage>
        <taxon>Eukaryota</taxon>
        <taxon>Viridiplantae</taxon>
        <taxon>Streptophyta</taxon>
        <taxon>Embryophyta</taxon>
        <taxon>Tracheophyta</taxon>
        <taxon>Spermatophyta</taxon>
        <taxon>Magnoliopsida</taxon>
        <taxon>eudicotyledons</taxon>
        <taxon>Gunneridae</taxon>
        <taxon>Pentapetalae</taxon>
        <taxon>rosids</taxon>
        <taxon>fabids</taxon>
        <taxon>Fabales</taxon>
        <taxon>Fabaceae</taxon>
        <taxon>Papilionoideae</taxon>
        <taxon>50 kb inversion clade</taxon>
        <taxon>NPAAA clade</taxon>
        <taxon>indigoferoid/millettioid clade</taxon>
        <taxon>Phaseoleae</taxon>
        <taxon>Glycine</taxon>
        <taxon>Glycine subgen. Soja</taxon>
    </lineage>
</organism>
<dbReference type="InterPro" id="IPR015421">
    <property type="entry name" value="PyrdxlP-dep_Trfase_major"/>
</dbReference>
<sequence length="217" mass="24310">MPSLGMQLISEGKYIVFGSGSTQLLNAAVYALSLNSSMSPAKVVATAPYYSLYRGQKQLFNSRDFSYEGDTSLWKNNTNSSFRFIEFVTSPNNPDGNLNKGVLKGSDVKTIYDRAYYWPHFTAIPSPADDDLMVFTISKLTGHAGSRFGLKCERQQDMNCYETLKAARMIGREGSIFSADERYVRLSIIKSKDDFEILTNKLRSLVAKEWESNPASI</sequence>
<dbReference type="GO" id="GO:0008483">
    <property type="term" value="F:transaminase activity"/>
    <property type="evidence" value="ECO:0007669"/>
    <property type="project" value="UniProtKB-KW"/>
</dbReference>
<dbReference type="AlphaFoldDB" id="A0A445GJI4"/>